<evidence type="ECO:0000313" key="3">
    <source>
        <dbReference type="Proteomes" id="UP000791080"/>
    </source>
</evidence>
<keyword evidence="2" id="KW-0413">Isomerase</keyword>
<dbReference type="EMBL" id="AUBJ02000001">
    <property type="protein sequence ID" value="MCP2331704.1"/>
    <property type="molecule type" value="Genomic_DNA"/>
</dbReference>
<dbReference type="PANTHER" id="PTHR12110">
    <property type="entry name" value="HYDROXYPYRUVATE ISOMERASE"/>
    <property type="match status" value="1"/>
</dbReference>
<evidence type="ECO:0000259" key="1">
    <source>
        <dbReference type="Pfam" id="PF01261"/>
    </source>
</evidence>
<comment type="caution">
    <text evidence="2">The sequence shown here is derived from an EMBL/GenBank/DDBJ whole genome shotgun (WGS) entry which is preliminary data.</text>
</comment>
<dbReference type="SUPFAM" id="SSF51658">
    <property type="entry name" value="Xylose isomerase-like"/>
    <property type="match status" value="1"/>
</dbReference>
<dbReference type="InterPro" id="IPR036237">
    <property type="entry name" value="Xyl_isomerase-like_sf"/>
</dbReference>
<reference evidence="2 3" key="2">
    <citation type="submission" date="2022-06" db="EMBL/GenBank/DDBJ databases">
        <title>Genomic Encyclopedia of Type Strains, Phase I: the one thousand microbial genomes (KMG-I) project.</title>
        <authorList>
            <person name="Kyrpides N."/>
        </authorList>
    </citation>
    <scope>NUCLEOTIDE SEQUENCE [LARGE SCALE GENOMIC DNA]</scope>
    <source>
        <strain evidence="2 3">DSM 43889</strain>
    </source>
</reference>
<dbReference type="Gene3D" id="3.20.20.150">
    <property type="entry name" value="Divalent-metal-dependent TIM barrel enzymes"/>
    <property type="match status" value="1"/>
</dbReference>
<dbReference type="Proteomes" id="UP000791080">
    <property type="component" value="Unassembled WGS sequence"/>
</dbReference>
<feature type="domain" description="Xylose isomerase-like TIM barrel" evidence="1">
    <location>
        <begin position="34"/>
        <end position="267"/>
    </location>
</feature>
<protein>
    <submittedName>
        <fullName evidence="2">Sugar phosphate isomerase/epimerase</fullName>
    </submittedName>
</protein>
<dbReference type="PANTHER" id="PTHR12110:SF52">
    <property type="entry name" value="XYLOSE ISOMERASE"/>
    <property type="match status" value="1"/>
</dbReference>
<keyword evidence="3" id="KW-1185">Reference proteome</keyword>
<dbReference type="InterPro" id="IPR050312">
    <property type="entry name" value="IolE/XylAMocC-like"/>
</dbReference>
<dbReference type="InterPro" id="IPR013022">
    <property type="entry name" value="Xyl_isomerase-like_TIM-brl"/>
</dbReference>
<dbReference type="Pfam" id="PF01261">
    <property type="entry name" value="AP_endonuc_2"/>
    <property type="match status" value="1"/>
</dbReference>
<sequence>MTSTDAAPLAGADLSRLSLNQATIKYADLETVVAECVRAGVPGVGLWREPVAEYGLARSADLVRKAGLEVTSLCRGGFFTSADPGERAAALEDNRRAVDECAELGTSVLVLVSGGLPAGSTDVDGARERVADALGELGPYAQERGVRLAVEPLHPMFCSDRCVVSTLDQAVDLASRFPVEQVGVVVDAYHVWWDPNVYQAIERAGERIASYQVCDWVTPLPADVLLGRGMMGDGCVELARLREAVERAGYDGPIEVEIFNQGLWDAAPREVVDLTVERYRRHVW</sequence>
<organism evidence="2 3">
    <name type="scientific">Actinoalloteichus caeruleus DSM 43889</name>
    <dbReference type="NCBI Taxonomy" id="1120930"/>
    <lineage>
        <taxon>Bacteria</taxon>
        <taxon>Bacillati</taxon>
        <taxon>Actinomycetota</taxon>
        <taxon>Actinomycetes</taxon>
        <taxon>Pseudonocardiales</taxon>
        <taxon>Pseudonocardiaceae</taxon>
        <taxon>Actinoalloteichus</taxon>
        <taxon>Actinoalloteichus cyanogriseus</taxon>
    </lineage>
</organism>
<evidence type="ECO:0000313" key="2">
    <source>
        <dbReference type="EMBL" id="MCP2331704.1"/>
    </source>
</evidence>
<accession>A0ABT1JGS3</accession>
<proteinExistence type="predicted"/>
<dbReference type="GO" id="GO:0016853">
    <property type="term" value="F:isomerase activity"/>
    <property type="evidence" value="ECO:0007669"/>
    <property type="project" value="UniProtKB-KW"/>
</dbReference>
<dbReference type="RefSeq" id="WP_211237497.1">
    <property type="nucleotide sequence ID" value="NZ_AUBJ02000001.1"/>
</dbReference>
<name>A0ABT1JGS3_ACTCY</name>
<reference evidence="2 3" key="1">
    <citation type="submission" date="2013-07" db="EMBL/GenBank/DDBJ databases">
        <authorList>
            <consortium name="DOE Joint Genome Institute"/>
            <person name="Reeve W."/>
            <person name="Huntemann M."/>
            <person name="Han J."/>
            <person name="Chen A."/>
            <person name="Kyrpides N."/>
            <person name="Mavromatis K."/>
            <person name="Markowitz V."/>
            <person name="Palaniappan K."/>
            <person name="Ivanova N."/>
            <person name="Schaumberg A."/>
            <person name="Pati A."/>
            <person name="Liolios K."/>
            <person name="Nordberg H.P."/>
            <person name="Cantor M.N."/>
            <person name="Hua S.X."/>
            <person name="Woyke T."/>
        </authorList>
    </citation>
    <scope>NUCLEOTIDE SEQUENCE [LARGE SCALE GENOMIC DNA]</scope>
    <source>
        <strain evidence="2 3">DSM 43889</strain>
    </source>
</reference>
<gene>
    <name evidence="2" type="ORF">G443_001974</name>
</gene>